<accession>A0ABY5SZJ8</accession>
<dbReference type="EMBL" id="CP092471">
    <property type="protein sequence ID" value="UVI39937.1"/>
    <property type="molecule type" value="Genomic_DNA"/>
</dbReference>
<dbReference type="RefSeq" id="WP_265559762.1">
    <property type="nucleotide sequence ID" value="NZ_CP092471.1"/>
</dbReference>
<keyword evidence="3" id="KW-1185">Reference proteome</keyword>
<feature type="compositionally biased region" description="Basic and acidic residues" evidence="1">
    <location>
        <begin position="249"/>
        <end position="276"/>
    </location>
</feature>
<sequence>MNTTDTRDPDEIEREIRATQRDMSRTVDDIRGQLTPRSLLNALLDKADENDVDARAILDGARRNPLALALIAAGGIWLISDADAKLSLPSGSSGGSGSGGIDDRFSSPDWQHSRDYVDHMSRVEPRHDEDDLAYRRRRDHARASYFMIERGHDEDEGAFRKRLDNATDRMRETRDRLSEQASELSHTARTKSDQAIGKVQTAYRDNPLLGGLVAAFLGALAGSALPASRFEEKQFGPLGAKAIGEAKNEAHRVAEQARDKKDDIVEKAQDRLDNDRPSSSPSA</sequence>
<feature type="region of interest" description="Disordered" evidence="1">
    <location>
        <begin position="249"/>
        <end position="283"/>
    </location>
</feature>
<name>A0ABY5SZJ8_9SPHN</name>
<feature type="region of interest" description="Disordered" evidence="1">
    <location>
        <begin position="89"/>
        <end position="124"/>
    </location>
</feature>
<dbReference type="Pfam" id="PF12277">
    <property type="entry name" value="DUF3618"/>
    <property type="match status" value="1"/>
</dbReference>
<feature type="compositionally biased region" description="Basic and acidic residues" evidence="1">
    <location>
        <begin position="101"/>
        <end position="124"/>
    </location>
</feature>
<dbReference type="InterPro" id="IPR022062">
    <property type="entry name" value="DUF3618"/>
</dbReference>
<evidence type="ECO:0000313" key="2">
    <source>
        <dbReference type="EMBL" id="UVI39937.1"/>
    </source>
</evidence>
<dbReference type="Proteomes" id="UP001065265">
    <property type="component" value="Chromosome"/>
</dbReference>
<gene>
    <name evidence="2" type="ORF">L1F33_02965</name>
</gene>
<proteinExistence type="predicted"/>
<evidence type="ECO:0000256" key="1">
    <source>
        <dbReference type="SAM" id="MobiDB-lite"/>
    </source>
</evidence>
<evidence type="ECO:0000313" key="3">
    <source>
        <dbReference type="Proteomes" id="UP001065265"/>
    </source>
</evidence>
<organism evidence="2 3">
    <name type="scientific">Qipengyuania spongiae</name>
    <dbReference type="NCBI Taxonomy" id="2909673"/>
    <lineage>
        <taxon>Bacteria</taxon>
        <taxon>Pseudomonadati</taxon>
        <taxon>Pseudomonadota</taxon>
        <taxon>Alphaproteobacteria</taxon>
        <taxon>Sphingomonadales</taxon>
        <taxon>Erythrobacteraceae</taxon>
        <taxon>Qipengyuania</taxon>
    </lineage>
</organism>
<reference evidence="2" key="1">
    <citation type="submission" date="2022-02" db="EMBL/GenBank/DDBJ databases">
        <title>Qipengyuania spongiae sp. nov., isolated from marine sponge.</title>
        <authorList>
            <person name="Li Z."/>
            <person name="Zhang M."/>
        </authorList>
    </citation>
    <scope>NUCLEOTIDE SEQUENCE</scope>
    <source>
        <strain evidence="2">PHS-Z21</strain>
    </source>
</reference>
<protein>
    <submittedName>
        <fullName evidence="2">DUF3618 domain-containing protein</fullName>
    </submittedName>
</protein>